<sequence>MLSAYPWDHDQTLTALAAPGGAGDRHRWQVADTGRTFAVHGSHAFPGHPMYDIYETTDGAPPVPAARLAQLHSLMRARLLIAKLTRPAFTANWAAWETALVVGEGIDLATTPVRERGTWTFTFDYALDTEHQGYRYDAQGRLLEAAFQAAAGFFHDHEVTDPEASEDGILGIVLASYARRCPASVQTAGART</sequence>
<dbReference type="Proteomes" id="UP000450000">
    <property type="component" value="Unassembled WGS sequence"/>
</dbReference>
<accession>A0A6N7L3F8</accession>
<gene>
    <name evidence="1" type="ORF">F7Q99_35255</name>
</gene>
<organism evidence="1 2">
    <name type="scientific">Streptomyces kaniharaensis</name>
    <dbReference type="NCBI Taxonomy" id="212423"/>
    <lineage>
        <taxon>Bacteria</taxon>
        <taxon>Bacillati</taxon>
        <taxon>Actinomycetota</taxon>
        <taxon>Actinomycetes</taxon>
        <taxon>Kitasatosporales</taxon>
        <taxon>Streptomycetaceae</taxon>
        <taxon>Streptomyces</taxon>
    </lineage>
</organism>
<dbReference type="OrthoDB" id="9822401at2"/>
<protein>
    <submittedName>
        <fullName evidence="1">Uncharacterized protein</fullName>
    </submittedName>
</protein>
<dbReference type="EMBL" id="WBOF01000004">
    <property type="protein sequence ID" value="MQS17299.1"/>
    <property type="molecule type" value="Genomic_DNA"/>
</dbReference>
<comment type="caution">
    <text evidence="1">The sequence shown here is derived from an EMBL/GenBank/DDBJ whole genome shotgun (WGS) entry which is preliminary data.</text>
</comment>
<reference evidence="1 2" key="1">
    <citation type="submission" date="2019-09" db="EMBL/GenBank/DDBJ databases">
        <title>Genome Sequences of Streptomyces kaniharaensis ATCC 21070.</title>
        <authorList>
            <person name="Zhu W."/>
            <person name="De Crecy-Lagard V."/>
            <person name="Richards N.G."/>
        </authorList>
    </citation>
    <scope>NUCLEOTIDE SEQUENCE [LARGE SCALE GENOMIC DNA]</scope>
    <source>
        <strain evidence="1 2">SF-557</strain>
    </source>
</reference>
<evidence type="ECO:0000313" key="1">
    <source>
        <dbReference type="EMBL" id="MQS17299.1"/>
    </source>
</evidence>
<dbReference type="RefSeq" id="WP_153469930.1">
    <property type="nucleotide sequence ID" value="NZ_WBOF01000004.1"/>
</dbReference>
<name>A0A6N7L3F8_9ACTN</name>
<dbReference type="AlphaFoldDB" id="A0A6N7L3F8"/>
<keyword evidence="2" id="KW-1185">Reference proteome</keyword>
<evidence type="ECO:0000313" key="2">
    <source>
        <dbReference type="Proteomes" id="UP000450000"/>
    </source>
</evidence>
<proteinExistence type="predicted"/>